<proteinExistence type="predicted"/>
<evidence type="ECO:0000313" key="2">
    <source>
        <dbReference type="EMBL" id="MCQ4085191.1"/>
    </source>
</evidence>
<evidence type="ECO:0000259" key="1">
    <source>
        <dbReference type="Pfam" id="PF05598"/>
    </source>
</evidence>
<gene>
    <name evidence="2" type="ORF">NGB36_32685</name>
</gene>
<dbReference type="EMBL" id="JANFNG010000060">
    <property type="protein sequence ID" value="MCQ4085191.1"/>
    <property type="molecule type" value="Genomic_DNA"/>
</dbReference>
<protein>
    <submittedName>
        <fullName evidence="2">Transposase</fullName>
    </submittedName>
</protein>
<keyword evidence="3" id="KW-1185">Reference proteome</keyword>
<name>A0ABT1Q5I8_9ACTN</name>
<dbReference type="Pfam" id="PF05598">
    <property type="entry name" value="DUF772"/>
    <property type="match status" value="1"/>
</dbReference>
<dbReference type="InterPro" id="IPR008490">
    <property type="entry name" value="Transposase_InsH_N"/>
</dbReference>
<dbReference type="Proteomes" id="UP001057702">
    <property type="component" value="Unassembled WGS sequence"/>
</dbReference>
<dbReference type="RefSeq" id="WP_255924316.1">
    <property type="nucleotide sequence ID" value="NZ_JANFNG010000060.1"/>
</dbReference>
<comment type="caution">
    <text evidence="2">The sequence shown here is derived from an EMBL/GenBank/DDBJ whole genome shotgun (WGS) entry which is preliminary data.</text>
</comment>
<sequence length="104" mass="11489">MSLQPKGSGEIPAETVRVARAAFPKGSLAIRLRDEMGVLFRDEQFAALFMSRGRPAWSPGRLALVSVLQFAEGLPDRQAALAVRARIDWKYALVRHEAPLFRAG</sequence>
<feature type="domain" description="Transposase InsH N-terminal" evidence="1">
    <location>
        <begin position="23"/>
        <end position="93"/>
    </location>
</feature>
<feature type="non-terminal residue" evidence="2">
    <location>
        <position position="104"/>
    </location>
</feature>
<accession>A0ABT1Q5I8</accession>
<evidence type="ECO:0000313" key="3">
    <source>
        <dbReference type="Proteomes" id="UP001057702"/>
    </source>
</evidence>
<organism evidence="2 3">
    <name type="scientific">Streptomyces humicola</name>
    <dbReference type="NCBI Taxonomy" id="2953240"/>
    <lineage>
        <taxon>Bacteria</taxon>
        <taxon>Bacillati</taxon>
        <taxon>Actinomycetota</taxon>
        <taxon>Actinomycetes</taxon>
        <taxon>Kitasatosporales</taxon>
        <taxon>Streptomycetaceae</taxon>
        <taxon>Streptomyces</taxon>
    </lineage>
</organism>
<reference evidence="2" key="1">
    <citation type="submission" date="2022-06" db="EMBL/GenBank/DDBJ databases">
        <title>Draft genome sequence of Streptomyces sp. RB6PN25 isolated from peat swamp forest in Thailand.</title>
        <authorList>
            <person name="Duangmal K."/>
            <person name="Klaysubun C."/>
        </authorList>
    </citation>
    <scope>NUCLEOTIDE SEQUENCE</scope>
    <source>
        <strain evidence="2">RB6PN25</strain>
    </source>
</reference>